<evidence type="ECO:0000256" key="2">
    <source>
        <dbReference type="ARBA" id="ARBA00009774"/>
    </source>
</evidence>
<dbReference type="UniPathway" id="UPA00148"/>
<dbReference type="Proteomes" id="UP000270034">
    <property type="component" value="Chromosome"/>
</dbReference>
<comment type="pathway">
    <text evidence="1">Cofactor biosynthesis; adenosylcobalamin biosynthesis.</text>
</comment>
<dbReference type="PANTHER" id="PTHR43588">
    <property type="entry name" value="COBALT-PRECORRIN-8 METHYLMUTASE"/>
    <property type="match status" value="1"/>
</dbReference>
<dbReference type="SUPFAM" id="SSF63965">
    <property type="entry name" value="Precorrin-8X methylmutase CbiC/CobH"/>
    <property type="match status" value="1"/>
</dbReference>
<reference evidence="6 7" key="1">
    <citation type="submission" date="2018-02" db="EMBL/GenBank/DDBJ databases">
        <title>Acetobacter orientalis genome.</title>
        <authorList>
            <person name="Nakashima N."/>
            <person name="Tamura T."/>
        </authorList>
    </citation>
    <scope>NUCLEOTIDE SEQUENCE [LARGE SCALE GENOMIC DNA]</scope>
    <source>
        <strain evidence="6 7">FAN1</strain>
    </source>
</reference>
<protein>
    <submittedName>
        <fullName evidence="6">Precorrin-8X methylmutase</fullName>
    </submittedName>
</protein>
<evidence type="ECO:0000259" key="5">
    <source>
        <dbReference type="Pfam" id="PF02570"/>
    </source>
</evidence>
<dbReference type="InterPro" id="IPR036588">
    <property type="entry name" value="CobH/CbiC_sf"/>
</dbReference>
<dbReference type="Pfam" id="PF02570">
    <property type="entry name" value="CbiC"/>
    <property type="match status" value="1"/>
</dbReference>
<sequence length="225" mass="23306">MGGARDGTDKELTGAAMGGYDYIKDGAAIYRQSFATIRAEADFTGFTPEQAKVVVRIIHACGMVDVAQHVAVSATFVAAAKQALRQGKPVLCDSEMVAHGITRARLPAHNEVVCTLRDTRTPAQAQHIGNTRSAAAIDFWGDKLEGAVVAIGNAPTALFYLLELLDAGAPKPAAIIGLPVGFVGAAESKAALAQRTDVPWLVVHGRLGGSAMAAATVNALASEAE</sequence>
<dbReference type="EMBL" id="AP018515">
    <property type="protein sequence ID" value="BBC81374.1"/>
    <property type="molecule type" value="Genomic_DNA"/>
</dbReference>
<dbReference type="GO" id="GO:0009236">
    <property type="term" value="P:cobalamin biosynthetic process"/>
    <property type="evidence" value="ECO:0007669"/>
    <property type="project" value="UniProtKB-UniPathway"/>
</dbReference>
<accession>A0A2Z5ZKU7</accession>
<evidence type="ECO:0000256" key="1">
    <source>
        <dbReference type="ARBA" id="ARBA00004953"/>
    </source>
</evidence>
<comment type="similarity">
    <text evidence="2">Belongs to the CobH/CbiC family.</text>
</comment>
<evidence type="ECO:0000313" key="6">
    <source>
        <dbReference type="EMBL" id="BBC81374.1"/>
    </source>
</evidence>
<dbReference type="Gene3D" id="3.40.50.10230">
    <property type="entry name" value="Cobalamin biosynthesis CobH/CbiC, precorrin-8X methylmutase"/>
    <property type="match status" value="1"/>
</dbReference>
<dbReference type="AlphaFoldDB" id="A0A2Z5ZKU7"/>
<organism evidence="6 7">
    <name type="scientific">Acetobacter orientalis</name>
    <dbReference type="NCBI Taxonomy" id="146474"/>
    <lineage>
        <taxon>Bacteria</taxon>
        <taxon>Pseudomonadati</taxon>
        <taxon>Pseudomonadota</taxon>
        <taxon>Alphaproteobacteria</taxon>
        <taxon>Acetobacterales</taxon>
        <taxon>Acetobacteraceae</taxon>
        <taxon>Acetobacter</taxon>
    </lineage>
</organism>
<dbReference type="PANTHER" id="PTHR43588:SF1">
    <property type="entry name" value="COBALT-PRECORRIN-8 METHYLMUTASE"/>
    <property type="match status" value="1"/>
</dbReference>
<dbReference type="GO" id="GO:0016993">
    <property type="term" value="F:precorrin-8X methylmutase activity"/>
    <property type="evidence" value="ECO:0007669"/>
    <property type="project" value="InterPro"/>
</dbReference>
<name>A0A2Z5ZKU7_9PROT</name>
<gene>
    <name evidence="6" type="ORF">AcetOrient_orf04577</name>
</gene>
<evidence type="ECO:0000313" key="7">
    <source>
        <dbReference type="Proteomes" id="UP000270034"/>
    </source>
</evidence>
<dbReference type="InterPro" id="IPR003722">
    <property type="entry name" value="Cbl_synth_CobH/CbiC"/>
</dbReference>
<evidence type="ECO:0000256" key="4">
    <source>
        <dbReference type="ARBA" id="ARBA00023235"/>
    </source>
</evidence>
<feature type="domain" description="Cobalamin biosynthesis precorrin-8X methylmutase CobH/CbiC" evidence="5">
    <location>
        <begin position="29"/>
        <end position="222"/>
    </location>
</feature>
<proteinExistence type="inferred from homology"/>
<evidence type="ECO:0000256" key="3">
    <source>
        <dbReference type="ARBA" id="ARBA00022573"/>
    </source>
</evidence>
<dbReference type="NCBIfam" id="NF006136">
    <property type="entry name" value="PRK08285.1"/>
    <property type="match status" value="1"/>
</dbReference>
<keyword evidence="4" id="KW-0413">Isomerase</keyword>
<dbReference type="KEGG" id="aot:AcetOri_orf04577"/>
<keyword evidence="3" id="KW-0169">Cobalamin biosynthesis</keyword>